<keyword evidence="1" id="KW-0472">Membrane</keyword>
<keyword evidence="1" id="KW-0812">Transmembrane</keyword>
<dbReference type="Gene3D" id="3.30.700.10">
    <property type="entry name" value="Glycoprotein, Type 4 Pilin"/>
    <property type="match status" value="1"/>
</dbReference>
<organism evidence="2 3">
    <name type="scientific">Geothrix limicola</name>
    <dbReference type="NCBI Taxonomy" id="2927978"/>
    <lineage>
        <taxon>Bacteria</taxon>
        <taxon>Pseudomonadati</taxon>
        <taxon>Acidobacteriota</taxon>
        <taxon>Holophagae</taxon>
        <taxon>Holophagales</taxon>
        <taxon>Holophagaceae</taxon>
        <taxon>Geothrix</taxon>
    </lineage>
</organism>
<dbReference type="RefSeq" id="WP_285575807.1">
    <property type="nucleotide sequence ID" value="NZ_BSDE01000005.1"/>
</dbReference>
<comment type="caution">
    <text evidence="2">The sequence shown here is derived from an EMBL/GenBank/DDBJ whole genome shotgun (WGS) entry which is preliminary data.</text>
</comment>
<keyword evidence="3" id="KW-1185">Reference proteome</keyword>
<reference evidence="2 3" key="1">
    <citation type="journal article" date="2023" name="Antonie Van Leeuwenhoek">
        <title>Mesoterricola silvestris gen. nov., sp. nov., Mesoterricola sediminis sp. nov., Geothrix oryzae sp. nov., Geothrix edaphica sp. nov., Geothrix rubra sp. nov., and Geothrix limicola sp. nov., six novel members of Acidobacteriota isolated from soils.</title>
        <authorList>
            <person name="Itoh H."/>
            <person name="Sugisawa Y."/>
            <person name="Mise K."/>
            <person name="Xu Z."/>
            <person name="Kuniyasu M."/>
            <person name="Ushijima N."/>
            <person name="Kawano K."/>
            <person name="Kobayashi E."/>
            <person name="Shiratori Y."/>
            <person name="Masuda Y."/>
            <person name="Senoo K."/>
        </authorList>
    </citation>
    <scope>NUCLEOTIDE SEQUENCE [LARGE SCALE GENOMIC DNA]</scope>
    <source>
        <strain evidence="2 3">Red804</strain>
    </source>
</reference>
<dbReference type="SUPFAM" id="SSF54523">
    <property type="entry name" value="Pili subunits"/>
    <property type="match status" value="1"/>
</dbReference>
<protein>
    <recommendedName>
        <fullName evidence="4">Prepilin-type N-terminal cleavage/methylation domain-containing protein</fullName>
    </recommendedName>
</protein>
<name>A0ABQ5QGM9_9BACT</name>
<dbReference type="PROSITE" id="PS00409">
    <property type="entry name" value="PROKAR_NTER_METHYL"/>
    <property type="match status" value="1"/>
</dbReference>
<evidence type="ECO:0000256" key="1">
    <source>
        <dbReference type="SAM" id="Phobius"/>
    </source>
</evidence>
<dbReference type="Pfam" id="PF07963">
    <property type="entry name" value="N_methyl"/>
    <property type="match status" value="1"/>
</dbReference>
<evidence type="ECO:0008006" key="4">
    <source>
        <dbReference type="Google" id="ProtNLM"/>
    </source>
</evidence>
<evidence type="ECO:0000313" key="2">
    <source>
        <dbReference type="EMBL" id="GLH74002.1"/>
    </source>
</evidence>
<dbReference type="InterPro" id="IPR045584">
    <property type="entry name" value="Pilin-like"/>
</dbReference>
<proteinExistence type="predicted"/>
<evidence type="ECO:0000313" key="3">
    <source>
        <dbReference type="Proteomes" id="UP001165069"/>
    </source>
</evidence>
<dbReference type="InterPro" id="IPR012902">
    <property type="entry name" value="N_methyl_site"/>
</dbReference>
<dbReference type="Proteomes" id="UP001165069">
    <property type="component" value="Unassembled WGS sequence"/>
</dbReference>
<gene>
    <name evidence="2" type="ORF">GETHLI_25040</name>
</gene>
<dbReference type="EMBL" id="BSDE01000005">
    <property type="protein sequence ID" value="GLH74002.1"/>
    <property type="molecule type" value="Genomic_DNA"/>
</dbReference>
<accession>A0ABQ5QGM9</accession>
<keyword evidence="1" id="KW-1133">Transmembrane helix</keyword>
<dbReference type="NCBIfam" id="TIGR02532">
    <property type="entry name" value="IV_pilin_GFxxxE"/>
    <property type="match status" value="1"/>
</dbReference>
<sequence length="256" mass="26831">MTTHPRGRVASGYSLIELLVVLAIVGILSIVGVTMIGNRQSGAVRSLLDEMEGVLSNAHKSATATGADVAIVTWGTWDTTTPFRVAHGVASLKDTDIQTTANNLLAGTPPDAALGAAGQTVAVPFSFQPGDPSQMRARIVSLGSTQWTNVMLPTASGTKNQVLTEVEPFKTGPMTGLLDDANNLFTFSSTLRRFVISGSNKRFASTIIIPVVGTNTNGGALPGGPMGMIVVLGNGGSIYKFYNPGIRDSDGQWRRI</sequence>
<feature type="transmembrane region" description="Helical" evidence="1">
    <location>
        <begin position="12"/>
        <end position="36"/>
    </location>
</feature>